<evidence type="ECO:0000313" key="10">
    <source>
        <dbReference type="EMBL" id="KDQ18981.1"/>
    </source>
</evidence>
<dbReference type="GO" id="GO:0005737">
    <property type="term" value="C:cytoplasm"/>
    <property type="evidence" value="ECO:0007669"/>
    <property type="project" value="TreeGrafter"/>
</dbReference>
<protein>
    <recommendedName>
        <fullName evidence="12">RhoGAP-domain-containing protein</fullName>
    </recommendedName>
</protein>
<feature type="compositionally biased region" description="Low complexity" evidence="7">
    <location>
        <begin position="1393"/>
        <end position="1404"/>
    </location>
</feature>
<reference evidence="11" key="1">
    <citation type="journal article" date="2014" name="Proc. Natl. Acad. Sci. U.S.A.">
        <title>Extensive sampling of basidiomycete genomes demonstrates inadequacy of the white-rot/brown-rot paradigm for wood decay fungi.</title>
        <authorList>
            <person name="Riley R."/>
            <person name="Salamov A.A."/>
            <person name="Brown D.W."/>
            <person name="Nagy L.G."/>
            <person name="Floudas D."/>
            <person name="Held B.W."/>
            <person name="Levasseur A."/>
            <person name="Lombard V."/>
            <person name="Morin E."/>
            <person name="Otillar R."/>
            <person name="Lindquist E.A."/>
            <person name="Sun H."/>
            <person name="LaButti K.M."/>
            <person name="Schmutz J."/>
            <person name="Jabbour D."/>
            <person name="Luo H."/>
            <person name="Baker S.E."/>
            <person name="Pisabarro A.G."/>
            <person name="Walton J.D."/>
            <person name="Blanchette R.A."/>
            <person name="Henrissat B."/>
            <person name="Martin F."/>
            <person name="Cullen D."/>
            <person name="Hibbett D.S."/>
            <person name="Grigoriev I.V."/>
        </authorList>
    </citation>
    <scope>NUCLEOTIDE SEQUENCE [LARGE SCALE GENOMIC DNA]</scope>
    <source>
        <strain evidence="11">FD-172 SS1</strain>
    </source>
</reference>
<dbReference type="GO" id="GO:0030036">
    <property type="term" value="P:actin cytoskeleton organization"/>
    <property type="evidence" value="ECO:0007669"/>
    <property type="project" value="TreeGrafter"/>
</dbReference>
<feature type="region of interest" description="Disordered" evidence="7">
    <location>
        <begin position="1"/>
        <end position="198"/>
    </location>
</feature>
<dbReference type="OrthoDB" id="20689at2759"/>
<organism evidence="10 11">
    <name type="scientific">Botryobasidium botryosum (strain FD-172 SS1)</name>
    <dbReference type="NCBI Taxonomy" id="930990"/>
    <lineage>
        <taxon>Eukaryota</taxon>
        <taxon>Fungi</taxon>
        <taxon>Dikarya</taxon>
        <taxon>Basidiomycota</taxon>
        <taxon>Agaricomycotina</taxon>
        <taxon>Agaricomycetes</taxon>
        <taxon>Cantharellales</taxon>
        <taxon>Botryobasidiaceae</taxon>
        <taxon>Botryobasidium</taxon>
    </lineage>
</organism>
<dbReference type="HOGENOM" id="CLU_001321_2_1_1"/>
<dbReference type="GO" id="GO:0005634">
    <property type="term" value="C:nucleus"/>
    <property type="evidence" value="ECO:0007669"/>
    <property type="project" value="UniProtKB-SubCell"/>
</dbReference>
<sequence length="1454" mass="161490">MNRSRPTSPNSGAARNPNPDQDDLLQSRRALSPRPSPPVASDSRNPTHLPRRQSSTRLPYRAPDGYPQQQQQQQQQQQPQQYPPVFEDGPFSAPPTSTPSSLPARSVPMPTRASTLNSPSPHDHEHQSYFPAKTSYSAHGHSERDYHPDPLPAPTPSYLNPNQSPSSRSNTPSNSHSDDTHLSAGSTQTSTTSANAAPSAQGSASLCHTCQQPMTGQFVRALGAVYHLECFRCQDCNVIVASKFFPIEGLDGRQVPLCERDYFKRLDLICAKCGQALRGSYITACNKKFHVEHFTCSVCPHHFSAQDSYYEHQGDVYCHYHYSTRFATKCVGCNSAILKQFVEINRNMRDECWHPECYMINKFWNVKVVSRLSTLIEPAELDNSTPWAEEESRETPLSIKEKQTKMESQVYRIWTHLSAFEESSAACISDMLRHVSNGHYLEAIRMAEKFILHVEVLFAAIDDLEAQFAAAGVKGMSHIREARMLCRKTVDLFQLLSHTGGETGTSRRMGMTQELLALVTGLAHYLKILIRIALTGALKLEREQKNTEALPDFLDKLHHLAVEGGSPTARRLTTAGSRAREVQVGGRVPPFSGTEGVAYGYKSLSPELAGESPFSPAGLRNTNPLPTPSDLCLACGQTVEEDCVRLNTYQRWHSQCVKCSTCGKSAAPPSKDKEKEKERMALALAQAQAEENREGGEMPEVKLSSHRRPPANVNDFVFERVGSHGDAPRAIYCKAHGHVGCQQGFSPVSRLEQYAYLLNVALRRLFFMLKKKGVMVMPAFPATAAPGTPNAQGGQDAYSDMRVRAAHLDRKLSATARVPRRSTIVESPTGKIAHAMDPSRYPGPQESTASFKTQSSTSTAVAPPVPTLRSPKPIRSTTRSKPSSPPDRTTAHQVAVIRPDFARNNTQVCIIDDNVPEEGAGARDGAQRGGPRSPTRQSFADDGLTLADIPRLLESEQAREQHRPLPRQDGKPLIAELNPLELMIVKHFAVLQLYRSPLREHFDLDEVLGSLEVKKNTFWDKFFKGGNDRKNVRKKGVFGVPLEQLVEREGADSLLGASNAPLCVPSFIDDLISAMRQMDMSVEGIFRKNGNIRRLKDLTDAIDRDPSTVDLTTDNPVQLAALLKKFLRELPDPLLTFKLHRLFVAVLALPNEEDRHRYLHLVTIILPRCHRDTMEVLFVFLKWVASFSHVDEATGSKMDLQNLSTVICPNILYSRGRDAVRDESFNAIRVVTQLLEYQDEYYTVPAEFLPMLRDQEHFASYVDLPSKEILKKCDTYLRMKQSGPPIASAPPANNSSNSSASRADGADVRLVHNQRSDPMMGRGRPPPPSHTESSRGPYPPPSSSNPRSRNGHGARSQERSSPPDPAYENTGGGRHTPRPSPHPELPYPTPPSQQQQQQHWQNGQDAAPLSPRLQQAREAPWAAPRPSSYPRQSGEHFPPTNGRHSPAVHVQQRS</sequence>
<feature type="compositionally biased region" description="Low complexity" evidence="7">
    <location>
        <begin position="183"/>
        <end position="198"/>
    </location>
</feature>
<feature type="compositionally biased region" description="Low complexity" evidence="7">
    <location>
        <begin position="160"/>
        <end position="175"/>
    </location>
</feature>
<dbReference type="Gene3D" id="2.10.110.10">
    <property type="entry name" value="Cysteine Rich Protein"/>
    <property type="match status" value="4"/>
</dbReference>
<dbReference type="PANTHER" id="PTHR24215:SF10">
    <property type="entry name" value="RHO-GTPASE-ACTIVATING PROTEIN LRG1"/>
    <property type="match status" value="1"/>
</dbReference>
<evidence type="ECO:0000256" key="4">
    <source>
        <dbReference type="ARBA" id="ARBA00022833"/>
    </source>
</evidence>
<name>A0A067N5D6_BOTB1</name>
<evidence type="ECO:0000256" key="5">
    <source>
        <dbReference type="ARBA" id="ARBA00023242"/>
    </source>
</evidence>
<dbReference type="PANTHER" id="PTHR24215">
    <property type="entry name" value="RHO-GTPASE-ACTIVATING PROTEIN LRG1"/>
    <property type="match status" value="1"/>
</dbReference>
<dbReference type="GO" id="GO:0030695">
    <property type="term" value="F:GTPase regulator activity"/>
    <property type="evidence" value="ECO:0007669"/>
    <property type="project" value="UniProtKB-ARBA"/>
</dbReference>
<dbReference type="InParanoid" id="A0A067N5D6"/>
<evidence type="ECO:0008006" key="12">
    <source>
        <dbReference type="Google" id="ProtNLM"/>
    </source>
</evidence>
<dbReference type="InterPro" id="IPR000198">
    <property type="entry name" value="RhoGAP_dom"/>
</dbReference>
<keyword evidence="3" id="KW-0677">Repeat</keyword>
<feature type="compositionally biased region" description="Polar residues" evidence="7">
    <location>
        <begin position="845"/>
        <end position="860"/>
    </location>
</feature>
<keyword evidence="11" id="KW-1185">Reference proteome</keyword>
<dbReference type="SMART" id="SM00324">
    <property type="entry name" value="RhoGAP"/>
    <property type="match status" value="1"/>
</dbReference>
<dbReference type="FunCoup" id="A0A067N5D6">
    <property type="interactions" value="212"/>
</dbReference>
<keyword evidence="5" id="KW-0539">Nucleus</keyword>
<evidence type="ECO:0000313" key="11">
    <source>
        <dbReference type="Proteomes" id="UP000027195"/>
    </source>
</evidence>
<feature type="compositionally biased region" description="Polar residues" evidence="7">
    <location>
        <begin position="42"/>
        <end position="57"/>
    </location>
</feature>
<gene>
    <name evidence="10" type="ORF">BOTBODRAFT_126829</name>
</gene>
<feature type="domain" description="LIM zinc-binding" evidence="8">
    <location>
        <begin position="268"/>
        <end position="328"/>
    </location>
</feature>
<dbReference type="Proteomes" id="UP000027195">
    <property type="component" value="Unassembled WGS sequence"/>
</dbReference>
<feature type="domain" description="LIM zinc-binding" evidence="8">
    <location>
        <begin position="205"/>
        <end position="267"/>
    </location>
</feature>
<evidence type="ECO:0000259" key="9">
    <source>
        <dbReference type="PROSITE" id="PS50238"/>
    </source>
</evidence>
<feature type="compositionally biased region" description="Polar residues" evidence="7">
    <location>
        <begin position="1"/>
        <end position="13"/>
    </location>
</feature>
<evidence type="ECO:0000259" key="8">
    <source>
        <dbReference type="PROSITE" id="PS50023"/>
    </source>
</evidence>
<feature type="compositionally biased region" description="Low complexity" evidence="7">
    <location>
        <begin position="1284"/>
        <end position="1301"/>
    </location>
</feature>
<proteinExistence type="predicted"/>
<accession>A0A067N5D6</accession>
<dbReference type="SUPFAM" id="SSF57716">
    <property type="entry name" value="Glucocorticoid receptor-like (DNA-binding domain)"/>
    <property type="match status" value="3"/>
</dbReference>
<feature type="compositionally biased region" description="Low complexity" evidence="7">
    <location>
        <begin position="66"/>
        <end position="91"/>
    </location>
</feature>
<dbReference type="PROSITE" id="PS50023">
    <property type="entry name" value="LIM_DOMAIN_2"/>
    <property type="match status" value="2"/>
</dbReference>
<feature type="domain" description="Rho-GAP" evidence="9">
    <location>
        <begin position="1040"/>
        <end position="1242"/>
    </location>
</feature>
<dbReference type="CDD" id="cd09391">
    <property type="entry name" value="LIM1_Lrg1p_like"/>
    <property type="match status" value="1"/>
</dbReference>
<evidence type="ECO:0000256" key="7">
    <source>
        <dbReference type="SAM" id="MobiDB-lite"/>
    </source>
</evidence>
<dbReference type="PROSITE" id="PS50238">
    <property type="entry name" value="RHOGAP"/>
    <property type="match status" value="1"/>
</dbReference>
<dbReference type="EMBL" id="KL198020">
    <property type="protein sequence ID" value="KDQ18981.1"/>
    <property type="molecule type" value="Genomic_DNA"/>
</dbReference>
<dbReference type="CDD" id="cd09392">
    <property type="entry name" value="LIM2_Lrg1p_like"/>
    <property type="match status" value="1"/>
</dbReference>
<evidence type="ECO:0000256" key="2">
    <source>
        <dbReference type="ARBA" id="ARBA00022723"/>
    </source>
</evidence>
<feature type="region of interest" description="Disordered" evidence="7">
    <location>
        <begin position="688"/>
        <end position="707"/>
    </location>
</feature>
<dbReference type="STRING" id="930990.A0A067N5D6"/>
<keyword evidence="4 6" id="KW-0862">Zinc</keyword>
<dbReference type="GO" id="GO:0046872">
    <property type="term" value="F:metal ion binding"/>
    <property type="evidence" value="ECO:0007669"/>
    <property type="project" value="UniProtKB-KW"/>
</dbReference>
<feature type="compositionally biased region" description="Low complexity" evidence="7">
    <location>
        <begin position="873"/>
        <end position="888"/>
    </location>
</feature>
<feature type="compositionally biased region" description="Pro residues" evidence="7">
    <location>
        <begin position="1378"/>
        <end position="1391"/>
    </location>
</feature>
<evidence type="ECO:0000256" key="1">
    <source>
        <dbReference type="ARBA" id="ARBA00004123"/>
    </source>
</evidence>
<keyword evidence="2 6" id="KW-0479">Metal-binding</keyword>
<dbReference type="Gene3D" id="1.10.555.10">
    <property type="entry name" value="Rho GTPase activation protein"/>
    <property type="match status" value="1"/>
</dbReference>
<dbReference type="GO" id="GO:0007165">
    <property type="term" value="P:signal transduction"/>
    <property type="evidence" value="ECO:0007669"/>
    <property type="project" value="InterPro"/>
</dbReference>
<comment type="subcellular location">
    <subcellularLocation>
        <location evidence="1">Nucleus</location>
    </subcellularLocation>
</comment>
<evidence type="ECO:0000256" key="6">
    <source>
        <dbReference type="PROSITE-ProRule" id="PRU00125"/>
    </source>
</evidence>
<feature type="region of interest" description="Disordered" evidence="7">
    <location>
        <begin position="812"/>
        <end position="895"/>
    </location>
</feature>
<feature type="compositionally biased region" description="Basic and acidic residues" evidence="7">
    <location>
        <begin position="690"/>
        <end position="700"/>
    </location>
</feature>
<dbReference type="SUPFAM" id="SSF48350">
    <property type="entry name" value="GTPase activation domain, GAP"/>
    <property type="match status" value="1"/>
</dbReference>
<dbReference type="SMART" id="SM00132">
    <property type="entry name" value="LIM"/>
    <property type="match status" value="3"/>
</dbReference>
<evidence type="ECO:0000256" key="3">
    <source>
        <dbReference type="ARBA" id="ARBA00022737"/>
    </source>
</evidence>
<feature type="region of interest" description="Disordered" evidence="7">
    <location>
        <begin position="1281"/>
        <end position="1454"/>
    </location>
</feature>
<dbReference type="Pfam" id="PF00412">
    <property type="entry name" value="LIM"/>
    <property type="match status" value="2"/>
</dbReference>
<dbReference type="InterPro" id="IPR001781">
    <property type="entry name" value="Znf_LIM"/>
</dbReference>
<dbReference type="InterPro" id="IPR008936">
    <property type="entry name" value="Rho_GTPase_activation_prot"/>
</dbReference>
<dbReference type="PROSITE" id="PS00478">
    <property type="entry name" value="LIM_DOMAIN_1"/>
    <property type="match status" value="1"/>
</dbReference>
<dbReference type="Pfam" id="PF00620">
    <property type="entry name" value="RhoGAP"/>
    <property type="match status" value="1"/>
</dbReference>
<feature type="region of interest" description="Disordered" evidence="7">
    <location>
        <begin position="912"/>
        <end position="944"/>
    </location>
</feature>
<keyword evidence="6" id="KW-0440">LIM domain</keyword>